<dbReference type="SUPFAM" id="SSF54427">
    <property type="entry name" value="NTF2-like"/>
    <property type="match status" value="1"/>
</dbReference>
<proteinExistence type="predicted"/>
<gene>
    <name evidence="2" type="ORF">BJ980_002060</name>
</gene>
<dbReference type="InterPro" id="IPR032710">
    <property type="entry name" value="NTF2-like_dom_sf"/>
</dbReference>
<name>A0A7Y9RYS3_9ACTN</name>
<keyword evidence="3" id="KW-1185">Reference proteome</keyword>
<dbReference type="EMBL" id="JACCAA010000001">
    <property type="protein sequence ID" value="NYG59137.1"/>
    <property type="molecule type" value="Genomic_DNA"/>
</dbReference>
<dbReference type="Pfam" id="PF13577">
    <property type="entry name" value="SnoaL_4"/>
    <property type="match status" value="1"/>
</dbReference>
<evidence type="ECO:0000313" key="3">
    <source>
        <dbReference type="Proteomes" id="UP000540656"/>
    </source>
</evidence>
<sequence length="142" mass="15853">MDSNEVADRLEITDVITRYTRAIDTRAFDRLHTEVFTPDAVLDYSAVGGPVGPPSEVVEWVEKGLRGFDRYQHIIGQVAITFDGPDNASATAYFTNPMVAKAPDGTETLWEVGGYYHHQLVRTADGWRSTSLVDDNVWTRGF</sequence>
<dbReference type="AlphaFoldDB" id="A0A7Y9RYS3"/>
<evidence type="ECO:0000313" key="2">
    <source>
        <dbReference type="EMBL" id="NYG59137.1"/>
    </source>
</evidence>
<feature type="domain" description="SnoaL-like" evidence="1">
    <location>
        <begin position="5"/>
        <end position="131"/>
    </location>
</feature>
<reference evidence="2 3" key="1">
    <citation type="submission" date="2020-07" db="EMBL/GenBank/DDBJ databases">
        <title>Sequencing the genomes of 1000 actinobacteria strains.</title>
        <authorList>
            <person name="Klenk H.-P."/>
        </authorList>
    </citation>
    <scope>NUCLEOTIDE SEQUENCE [LARGE SCALE GENOMIC DNA]</scope>
    <source>
        <strain evidence="2 3">DSM 23819</strain>
    </source>
</reference>
<organism evidence="2 3">
    <name type="scientific">Nocardioides daedukensis</name>
    <dbReference type="NCBI Taxonomy" id="634462"/>
    <lineage>
        <taxon>Bacteria</taxon>
        <taxon>Bacillati</taxon>
        <taxon>Actinomycetota</taxon>
        <taxon>Actinomycetes</taxon>
        <taxon>Propionibacteriales</taxon>
        <taxon>Nocardioidaceae</taxon>
        <taxon>Nocardioides</taxon>
    </lineage>
</organism>
<protein>
    <recommendedName>
        <fullName evidence="1">SnoaL-like domain-containing protein</fullName>
    </recommendedName>
</protein>
<dbReference type="RefSeq" id="WP_179502220.1">
    <property type="nucleotide sequence ID" value="NZ_JACCAA010000001.1"/>
</dbReference>
<evidence type="ECO:0000259" key="1">
    <source>
        <dbReference type="Pfam" id="PF13577"/>
    </source>
</evidence>
<dbReference type="InterPro" id="IPR037401">
    <property type="entry name" value="SnoaL-like"/>
</dbReference>
<accession>A0A7Y9RYS3</accession>
<comment type="caution">
    <text evidence="2">The sequence shown here is derived from an EMBL/GenBank/DDBJ whole genome shotgun (WGS) entry which is preliminary data.</text>
</comment>
<dbReference type="Proteomes" id="UP000540656">
    <property type="component" value="Unassembled WGS sequence"/>
</dbReference>
<dbReference type="Gene3D" id="3.10.450.50">
    <property type="match status" value="1"/>
</dbReference>
<dbReference type="CDD" id="cd00531">
    <property type="entry name" value="NTF2_like"/>
    <property type="match status" value="1"/>
</dbReference>